<name>C8PKB2_9BACT</name>
<dbReference type="Proteomes" id="UP000005709">
    <property type="component" value="Unassembled WGS sequence"/>
</dbReference>
<gene>
    <name evidence="1" type="ORF">CAMGR0001_0126</name>
</gene>
<dbReference type="Gene3D" id="3.40.50.720">
    <property type="entry name" value="NAD(P)-binding Rossmann-like Domain"/>
    <property type="match status" value="1"/>
</dbReference>
<proteinExistence type="predicted"/>
<protein>
    <submittedName>
        <fullName evidence="1">Uncharacterized protein</fullName>
    </submittedName>
</protein>
<reference evidence="1 2" key="1">
    <citation type="submission" date="2009-07" db="EMBL/GenBank/DDBJ databases">
        <authorList>
            <person name="Madupu R."/>
            <person name="Sebastian Y."/>
            <person name="Durkin A.S."/>
            <person name="Torralba M."/>
            <person name="Methe B."/>
            <person name="Sutton G.G."/>
            <person name="Strausberg R.L."/>
            <person name="Nelson K.E."/>
        </authorList>
    </citation>
    <scope>NUCLEOTIDE SEQUENCE [LARGE SCALE GENOMIC DNA]</scope>
    <source>
        <strain evidence="1 2">RM3268</strain>
    </source>
</reference>
<comment type="caution">
    <text evidence="1">The sequence shown here is derived from an EMBL/GenBank/DDBJ whole genome shotgun (WGS) entry which is preliminary data.</text>
</comment>
<evidence type="ECO:0000313" key="1">
    <source>
        <dbReference type="EMBL" id="EEV16521.1"/>
    </source>
</evidence>
<organism evidence="1 2">
    <name type="scientific">Campylobacter gracilis RM3268</name>
    <dbReference type="NCBI Taxonomy" id="553220"/>
    <lineage>
        <taxon>Bacteria</taxon>
        <taxon>Pseudomonadati</taxon>
        <taxon>Campylobacterota</taxon>
        <taxon>Epsilonproteobacteria</taxon>
        <taxon>Campylobacterales</taxon>
        <taxon>Campylobacteraceae</taxon>
        <taxon>Campylobacter</taxon>
    </lineage>
</organism>
<dbReference type="EMBL" id="ACYG01000030">
    <property type="protein sequence ID" value="EEV16521.1"/>
    <property type="molecule type" value="Genomic_DNA"/>
</dbReference>
<evidence type="ECO:0000313" key="2">
    <source>
        <dbReference type="Proteomes" id="UP000005709"/>
    </source>
</evidence>
<sequence>MSELGFDSLQIVRPPIILGERSDVRPLEQLAAAVFNCCPPACSVNLDRLAAQVSPAASVIFSSKSYKNSLIFSLYFV</sequence>
<keyword evidence="2" id="KW-1185">Reference proteome</keyword>
<dbReference type="AlphaFoldDB" id="C8PKB2"/>
<dbReference type="STRING" id="824.CGRAC_2076"/>
<accession>C8PKB2</accession>